<dbReference type="Gene3D" id="1.20.1060.20">
    <property type="match status" value="1"/>
</dbReference>
<dbReference type="InterPro" id="IPR011890">
    <property type="entry name" value="SMC_prok"/>
</dbReference>
<dbReference type="InterPro" id="IPR010935">
    <property type="entry name" value="SMC_hinge"/>
</dbReference>
<dbReference type="AlphaFoldDB" id="A0A917CX39"/>
<dbReference type="GO" id="GO:0005524">
    <property type="term" value="F:ATP binding"/>
    <property type="evidence" value="ECO:0007669"/>
    <property type="project" value="UniProtKB-UniRule"/>
</dbReference>
<evidence type="ECO:0000256" key="2">
    <source>
        <dbReference type="ARBA" id="ARBA00022741"/>
    </source>
</evidence>
<dbReference type="CDD" id="cd03278">
    <property type="entry name" value="ABC_SMC_barmotin"/>
    <property type="match status" value="2"/>
</dbReference>
<dbReference type="SMART" id="SM00968">
    <property type="entry name" value="SMC_hinge"/>
    <property type="match status" value="1"/>
</dbReference>
<organism evidence="8 9">
    <name type="scientific">Marinicella pacifica</name>
    <dbReference type="NCBI Taxonomy" id="1171543"/>
    <lineage>
        <taxon>Bacteria</taxon>
        <taxon>Pseudomonadati</taxon>
        <taxon>Pseudomonadota</taxon>
        <taxon>Gammaproteobacteria</taxon>
        <taxon>Lysobacterales</taxon>
        <taxon>Marinicellaceae</taxon>
        <taxon>Marinicella</taxon>
    </lineage>
</organism>
<feature type="coiled-coil region" evidence="6">
    <location>
        <begin position="170"/>
        <end position="197"/>
    </location>
</feature>
<dbReference type="GO" id="GO:0007059">
    <property type="term" value="P:chromosome segregation"/>
    <property type="evidence" value="ECO:0007669"/>
    <property type="project" value="UniProtKB-UniRule"/>
</dbReference>
<evidence type="ECO:0000256" key="5">
    <source>
        <dbReference type="ARBA" id="ARBA00023125"/>
    </source>
</evidence>
<comment type="similarity">
    <text evidence="6">Belongs to the SMC family.</text>
</comment>
<feature type="coiled-coil region" evidence="6">
    <location>
        <begin position="424"/>
        <end position="493"/>
    </location>
</feature>
<feature type="domain" description="SMC hinge" evidence="7">
    <location>
        <begin position="521"/>
        <end position="618"/>
    </location>
</feature>
<evidence type="ECO:0000256" key="4">
    <source>
        <dbReference type="ARBA" id="ARBA00023054"/>
    </source>
</evidence>
<dbReference type="SUPFAM" id="SSF75553">
    <property type="entry name" value="Smc hinge domain"/>
    <property type="match status" value="1"/>
</dbReference>
<dbReference type="InterPro" id="IPR003395">
    <property type="entry name" value="RecF/RecN/SMC_N"/>
</dbReference>
<keyword evidence="4 6" id="KW-0175">Coiled coil</keyword>
<keyword evidence="2 6" id="KW-0547">Nucleotide-binding</keyword>
<dbReference type="NCBIfam" id="TIGR02168">
    <property type="entry name" value="SMC_prok_B"/>
    <property type="match status" value="1"/>
</dbReference>
<dbReference type="Gene3D" id="3.40.50.300">
    <property type="entry name" value="P-loop containing nucleotide triphosphate hydrolases"/>
    <property type="match status" value="2"/>
</dbReference>
<feature type="coiled-coil region" evidence="6">
    <location>
        <begin position="658"/>
        <end position="923"/>
    </location>
</feature>
<feature type="binding site" evidence="6">
    <location>
        <begin position="32"/>
        <end position="39"/>
    </location>
    <ligand>
        <name>ATP</name>
        <dbReference type="ChEBI" id="CHEBI:30616"/>
    </ligand>
</feature>
<sequence>MRLSKIKLAGFKSFVDSTEVLLPTNLTGVVGPNGCGKSNIIDAVRWVMGETSAKMLRGSAMTDVIFSGSATRKPVGMATVELIFDNSDGQIQGEFGGYNEISVKRQVNREAQSSYFLNGSKCRKKDIVDLFLGTGLGPRSYSIIEQGMISNIVESKPEDLRGYIEEAAGVSKYRERRRETERRILRTRENLERLDDLRTEVGKHIQHLKRQAKNAEKYTDLKKQSKQLKAEVLALRWQQWQQLAEHSDQDIKRLQTEFEKTRRGLTETEKNITLKRDSFQKNSDQHNKLQEQLYQINAEIGKIEQAISHAKNLSEKNKQDLLAAEYDIEQQQKQREDDATALQAEQQVFSAEEPRLETLTAQLETARETSEDHDTARRLWRQQWDTLLQEINDQQRQAEVEKTKIAALEAGLLRQVERLNNRRQTDAGNELKDWQAALSELEEKHNKQLQSFEQLSQQLTNLKSQKETTRLQLSDLRRAMDDNKAELHQIKGQIRSLDALQKAAMSEDNEAMTHWLHQHQSNISGRLAEVIKVDSGWEVAVETVLGERLQALLSTGLGLTELLADWKFGSVTAISGDQGQPKAQPGRLSEKVQGPAVVTEWLNTVYACERAEDIPELKARLKPGDSVITRAGDWSGQDWLTVQRGDRQENFLLRKKQITELEQNGERLQQTIRDQETQLQQLIDTRQAENQQTEQLQLDLNMAHRKLSELDSQIKQKQHLIEREQQQAEQKTQEVTALQTQIKEDEQSLSEARGRLEQALRAMKERQAQKTVLAEQQEQLNAEYEQAKAQLNDISEQFYQSRLRHSAADNKIQSLRQNMQRADQNIRHLKQRKDQLLTRLNQQNNPAKDQQKALDELILKRVRAEQQRNRQNQVVATLQSELNDMEQARAGHQQEIESARNALENAKLERQSQQLKADGFKEQLTDLGYEPNAVLADMEIKQDAVTQWVEQKETQMEQLHRNIIRLEPVNLAAIEEYEEESKHKQYLDEQDEDLRQALETLEQAIARIDKDTRTLFKETFEAVNSHIKQLFPRLFGGGHAYLELTGHDLLTTGVAIMARPPGKRVSSIQLLSGGEKALTAVSLVFAIFNLNPAPFCLLDEVDAPLDDANVARFSNMVKDMSEKVQFLFVTHNKVTMEIANQLMGVTMREAGVSRLVSVDLATAADLVDD</sequence>
<dbReference type="Proteomes" id="UP000605253">
    <property type="component" value="Unassembled WGS sequence"/>
</dbReference>
<evidence type="ECO:0000256" key="6">
    <source>
        <dbReference type="HAMAP-Rule" id="MF_01894"/>
    </source>
</evidence>
<dbReference type="Pfam" id="PF06470">
    <property type="entry name" value="SMC_hinge"/>
    <property type="match status" value="1"/>
</dbReference>
<reference evidence="8" key="1">
    <citation type="journal article" date="2014" name="Int. J. Syst. Evol. Microbiol.">
        <title>Complete genome sequence of Corynebacterium casei LMG S-19264T (=DSM 44701T), isolated from a smear-ripened cheese.</title>
        <authorList>
            <consortium name="US DOE Joint Genome Institute (JGI-PGF)"/>
            <person name="Walter F."/>
            <person name="Albersmeier A."/>
            <person name="Kalinowski J."/>
            <person name="Ruckert C."/>
        </authorList>
    </citation>
    <scope>NUCLEOTIDE SEQUENCE</scope>
    <source>
        <strain evidence="8">CGMCC 1.12181</strain>
    </source>
</reference>
<comment type="subunit">
    <text evidence="6">Homodimer.</text>
</comment>
<dbReference type="GO" id="GO:0005737">
    <property type="term" value="C:cytoplasm"/>
    <property type="evidence" value="ECO:0007669"/>
    <property type="project" value="UniProtKB-SubCell"/>
</dbReference>
<dbReference type="RefSeq" id="WP_188365927.1">
    <property type="nucleotide sequence ID" value="NZ_BAABJF010000020.1"/>
</dbReference>
<dbReference type="GO" id="GO:0005694">
    <property type="term" value="C:chromosome"/>
    <property type="evidence" value="ECO:0007669"/>
    <property type="project" value="InterPro"/>
</dbReference>
<dbReference type="Pfam" id="PF02463">
    <property type="entry name" value="SMC_N"/>
    <property type="match status" value="2"/>
</dbReference>
<accession>A0A917CX39</accession>
<dbReference type="GO" id="GO:0030261">
    <property type="term" value="P:chromosome condensation"/>
    <property type="evidence" value="ECO:0007669"/>
    <property type="project" value="InterPro"/>
</dbReference>
<dbReference type="PIRSF" id="PIRSF005719">
    <property type="entry name" value="SMC"/>
    <property type="match status" value="1"/>
</dbReference>
<dbReference type="EMBL" id="BMEO01000014">
    <property type="protein sequence ID" value="GGG01374.1"/>
    <property type="molecule type" value="Genomic_DNA"/>
</dbReference>
<gene>
    <name evidence="6 8" type="primary">smc</name>
    <name evidence="8" type="ORF">GCM10011365_23230</name>
</gene>
<comment type="caution">
    <text evidence="8">The sequence shown here is derived from an EMBL/GenBank/DDBJ whole genome shotgun (WGS) entry which is preliminary data.</text>
</comment>
<reference evidence="8" key="2">
    <citation type="submission" date="2020-09" db="EMBL/GenBank/DDBJ databases">
        <authorList>
            <person name="Sun Q."/>
            <person name="Zhou Y."/>
        </authorList>
    </citation>
    <scope>NUCLEOTIDE SEQUENCE</scope>
    <source>
        <strain evidence="8">CGMCC 1.12181</strain>
    </source>
</reference>
<proteinExistence type="inferred from homology"/>
<dbReference type="InterPro" id="IPR027417">
    <property type="entry name" value="P-loop_NTPase"/>
</dbReference>
<dbReference type="HAMAP" id="MF_01894">
    <property type="entry name" value="Smc_prok"/>
    <property type="match status" value="1"/>
</dbReference>
<feature type="coiled-coil region" evidence="6">
    <location>
        <begin position="984"/>
        <end position="1014"/>
    </location>
</feature>
<evidence type="ECO:0000313" key="8">
    <source>
        <dbReference type="EMBL" id="GGG01374.1"/>
    </source>
</evidence>
<keyword evidence="3 6" id="KW-0067">ATP-binding</keyword>
<feature type="coiled-coil region" evidence="6">
    <location>
        <begin position="251"/>
        <end position="306"/>
    </location>
</feature>
<keyword evidence="9" id="KW-1185">Reference proteome</keyword>
<dbReference type="InterPro" id="IPR036277">
    <property type="entry name" value="SMC_hinge_sf"/>
</dbReference>
<evidence type="ECO:0000313" key="9">
    <source>
        <dbReference type="Proteomes" id="UP000605253"/>
    </source>
</evidence>
<dbReference type="GO" id="GO:0006260">
    <property type="term" value="P:DNA replication"/>
    <property type="evidence" value="ECO:0007669"/>
    <property type="project" value="UniProtKB-UniRule"/>
</dbReference>
<dbReference type="GO" id="GO:0007062">
    <property type="term" value="P:sister chromatid cohesion"/>
    <property type="evidence" value="ECO:0007669"/>
    <property type="project" value="InterPro"/>
</dbReference>
<dbReference type="SUPFAM" id="SSF52540">
    <property type="entry name" value="P-loop containing nucleoside triphosphate hydrolases"/>
    <property type="match status" value="1"/>
</dbReference>
<comment type="domain">
    <text evidence="6">Contains large globular domains required for ATP hydrolysis at each terminus and a third globular domain forming a flexible hinge near the middle of the molecule. These domains are separated by coiled-coil structures.</text>
</comment>
<dbReference type="GO" id="GO:0016887">
    <property type="term" value="F:ATP hydrolysis activity"/>
    <property type="evidence" value="ECO:0007669"/>
    <property type="project" value="InterPro"/>
</dbReference>
<evidence type="ECO:0000256" key="1">
    <source>
        <dbReference type="ARBA" id="ARBA00022490"/>
    </source>
</evidence>
<comment type="subcellular location">
    <subcellularLocation>
        <location evidence="6">Cytoplasm</location>
    </subcellularLocation>
</comment>
<dbReference type="GO" id="GO:0003677">
    <property type="term" value="F:DNA binding"/>
    <property type="evidence" value="ECO:0007669"/>
    <property type="project" value="UniProtKB-UniRule"/>
</dbReference>
<protein>
    <recommendedName>
        <fullName evidence="6">Chromosome partition protein Smc</fullName>
    </recommendedName>
</protein>
<comment type="function">
    <text evidence="6">Required for chromosome condensation and partitioning.</text>
</comment>
<keyword evidence="5 6" id="KW-0238">DNA-binding</keyword>
<name>A0A917CX39_9GAMM</name>
<keyword evidence="1 6" id="KW-0963">Cytoplasm</keyword>
<evidence type="ECO:0000256" key="3">
    <source>
        <dbReference type="ARBA" id="ARBA00022840"/>
    </source>
</evidence>
<dbReference type="PANTHER" id="PTHR43977">
    <property type="entry name" value="STRUCTURAL MAINTENANCE OF CHROMOSOMES PROTEIN 3"/>
    <property type="match status" value="1"/>
</dbReference>
<evidence type="ECO:0000259" key="7">
    <source>
        <dbReference type="SMART" id="SM00968"/>
    </source>
</evidence>
<dbReference type="InterPro" id="IPR024704">
    <property type="entry name" value="SMC"/>
</dbReference>